<proteinExistence type="predicted"/>
<accession>A0A1X6YWE9</accession>
<evidence type="ECO:0008006" key="3">
    <source>
        <dbReference type="Google" id="ProtNLM"/>
    </source>
</evidence>
<dbReference type="AlphaFoldDB" id="A0A1X6YWE9"/>
<protein>
    <recommendedName>
        <fullName evidence="3">Bacterial SH3 domain protein</fullName>
    </recommendedName>
</protein>
<sequence length="254" mass="27066">MPRMCRARTNWYEPSRSTRLGARQRRAILRSGLAAVGLWWGAAAMAQDAPAPIDASDRSAFAAPEEGGLRRWIVATEAPSEIRADAGPVHKIVGVVERGVVLANFGCSRLASGMWCEVARLTGGQRGFVPADDLAPIAGPDGVVAVGVDDSPRRARRGDFDAADDIACAQEVGETMGTCRAEVARSSGGDATLIANFANGFRRVLHFQHGLFLRGNATMSGVGTDTDWHLDGGVYHVRVDDQRFEVPAGLIVGR</sequence>
<organism evidence="1 2">
    <name type="scientific">Roseivivax jejudonensis</name>
    <dbReference type="NCBI Taxonomy" id="1529041"/>
    <lineage>
        <taxon>Bacteria</taxon>
        <taxon>Pseudomonadati</taxon>
        <taxon>Pseudomonadota</taxon>
        <taxon>Alphaproteobacteria</taxon>
        <taxon>Rhodobacterales</taxon>
        <taxon>Roseobacteraceae</taxon>
        <taxon>Roseivivax</taxon>
    </lineage>
</organism>
<keyword evidence="2" id="KW-1185">Reference proteome</keyword>
<dbReference type="EMBL" id="FWFK01000002">
    <property type="protein sequence ID" value="SLN32525.1"/>
    <property type="molecule type" value="Genomic_DNA"/>
</dbReference>
<reference evidence="1 2" key="1">
    <citation type="submission" date="2017-03" db="EMBL/GenBank/DDBJ databases">
        <authorList>
            <person name="Afonso C.L."/>
            <person name="Miller P.J."/>
            <person name="Scott M.A."/>
            <person name="Spackman E."/>
            <person name="Goraichik I."/>
            <person name="Dimitrov K.M."/>
            <person name="Suarez D.L."/>
            <person name="Swayne D.E."/>
        </authorList>
    </citation>
    <scope>NUCLEOTIDE SEQUENCE [LARGE SCALE GENOMIC DNA]</scope>
    <source>
        <strain evidence="1 2">CECT 8625</strain>
    </source>
</reference>
<gene>
    <name evidence="1" type="ORF">ROJ8625_01502</name>
</gene>
<dbReference type="Proteomes" id="UP000193570">
    <property type="component" value="Unassembled WGS sequence"/>
</dbReference>
<evidence type="ECO:0000313" key="1">
    <source>
        <dbReference type="EMBL" id="SLN32525.1"/>
    </source>
</evidence>
<evidence type="ECO:0000313" key="2">
    <source>
        <dbReference type="Proteomes" id="UP000193570"/>
    </source>
</evidence>
<name>A0A1X6YWE9_9RHOB</name>